<dbReference type="PANTHER" id="PTHR36453">
    <property type="entry name" value="SECRETED PROTEIN-RELATED"/>
    <property type="match status" value="1"/>
</dbReference>
<dbReference type="Gene3D" id="2.160.20.10">
    <property type="entry name" value="Single-stranded right-handed beta-helix, Pectin lyase-like"/>
    <property type="match status" value="2"/>
</dbReference>
<name>A0ABN5LM45_9BACT</name>
<evidence type="ECO:0000313" key="2">
    <source>
        <dbReference type="EMBL" id="AWO00314.1"/>
    </source>
</evidence>
<dbReference type="SMART" id="SM00710">
    <property type="entry name" value="PbH1"/>
    <property type="match status" value="6"/>
</dbReference>
<dbReference type="InterPro" id="IPR012334">
    <property type="entry name" value="Pectin_lyas_fold"/>
</dbReference>
<protein>
    <submittedName>
        <fullName evidence="2">Right-handed parallel beta-helix repeat-containing protein</fullName>
    </submittedName>
</protein>
<evidence type="ECO:0000259" key="1">
    <source>
        <dbReference type="Pfam" id="PF13229"/>
    </source>
</evidence>
<proteinExistence type="predicted"/>
<dbReference type="SUPFAM" id="SSF51126">
    <property type="entry name" value="Pectin lyase-like"/>
    <property type="match status" value="1"/>
</dbReference>
<keyword evidence="3" id="KW-1185">Reference proteome</keyword>
<dbReference type="Proteomes" id="UP000246099">
    <property type="component" value="Chromosome"/>
</dbReference>
<dbReference type="RefSeq" id="WP_119075602.1">
    <property type="nucleotide sequence ID" value="NZ_CP029600.1"/>
</dbReference>
<dbReference type="Pfam" id="PF13229">
    <property type="entry name" value="Beta_helix"/>
    <property type="match status" value="1"/>
</dbReference>
<evidence type="ECO:0000313" key="3">
    <source>
        <dbReference type="Proteomes" id="UP000246099"/>
    </source>
</evidence>
<organism evidence="2 3">
    <name type="scientific">Chitinophaga alhagiae</name>
    <dbReference type="NCBI Taxonomy" id="2203219"/>
    <lineage>
        <taxon>Bacteria</taxon>
        <taxon>Pseudomonadati</taxon>
        <taxon>Bacteroidota</taxon>
        <taxon>Chitinophagia</taxon>
        <taxon>Chitinophagales</taxon>
        <taxon>Chitinophagaceae</taxon>
        <taxon>Chitinophaga</taxon>
    </lineage>
</organism>
<sequence length="707" mass="78018">MMTHHIRNISAGLAATLLMLIFTPGSVYALPSGPVAIYVSPSGNNVNPGTAARPLATLAAARDHARQLRGSGKATGPLEIILLPGTYLLRETLELTAEDGGTAAAPLVFRGQGKTPPVVSGAEKLPPFEKVNDRLWKTRVTQDIATVQQLFVNGARTTLARTPNAEQWFRTGRVTETVTAPGATQKVHLTQPQWEALRAVPDAALAQVIVSIHHAWDRTRKYLQARSAADTSFTISGRPMKPWNKLDNASQFIFENAVQFLDAQGEWFLQPDGVLLYVPRQGEHISTAVAEVPVLEQFVAIRGDSARKATHIRFENIAFRYTRHNMPRTGQEPVQAASPMPAAVMADYADNIVFHNCEIAHTGNNAIWFRKACTNSKITHCYLHDLGIGAVKIGAVQEPAHAEAVTRHITVDNNILRSGGHVVPTGVGVTIFHSSDNIISHNEIADFRYSGVSVGWIWGYKHSYAKRNQIVFNHIHHLGWGLLSDMGGVYTLGPSEGTTVSHNVVHHVYSYGYGGWGLYTDEGSTGIVMENNLVYRCKSSGFHQHYGRENQVRNNIFASQIKAQLEATRVEDHRSFHFVHNIVYMNEGILIDKRWAEVHFAADSNLYWNAHAQGVRFGRQDLAAWQASTGKDKHSIAADPGFTDVTTYNFHIKNKAAIEKIGFQPFDYSKAGVYGTAAWKQLAAFDPQLAERFDRMVKARETGSNGL</sequence>
<dbReference type="InterPro" id="IPR011050">
    <property type="entry name" value="Pectin_lyase_fold/virulence"/>
</dbReference>
<gene>
    <name evidence="2" type="ORF">DLD77_00625</name>
</gene>
<dbReference type="EMBL" id="CP029600">
    <property type="protein sequence ID" value="AWO00314.1"/>
    <property type="molecule type" value="Genomic_DNA"/>
</dbReference>
<dbReference type="InterPro" id="IPR006626">
    <property type="entry name" value="PbH1"/>
</dbReference>
<feature type="domain" description="Right handed beta helix" evidence="1">
    <location>
        <begin position="408"/>
        <end position="561"/>
    </location>
</feature>
<reference evidence="2 3" key="1">
    <citation type="submission" date="2018-05" db="EMBL/GenBank/DDBJ databases">
        <title>Chitinophaga sp. nov., isolated from rhizosphere soil of Alhagi.</title>
        <authorList>
            <person name="Liu Y."/>
        </authorList>
    </citation>
    <scope>NUCLEOTIDE SEQUENCE [LARGE SCALE GENOMIC DNA]</scope>
    <source>
        <strain evidence="2 3">T22</strain>
    </source>
</reference>
<dbReference type="PANTHER" id="PTHR36453:SF1">
    <property type="entry name" value="RIGHT HANDED BETA HELIX DOMAIN-CONTAINING PROTEIN"/>
    <property type="match status" value="1"/>
</dbReference>
<accession>A0ABN5LM45</accession>
<dbReference type="InterPro" id="IPR039448">
    <property type="entry name" value="Beta_helix"/>
</dbReference>